<reference evidence="1 2" key="1">
    <citation type="journal article" date="2018" name="Environ. Microbiol.">
        <title>Isolation and genomic characterization of Novimethylophilus kurashikiensis gen. nov. sp. nov., a new lanthanide-dependent methylotrophic species of Methylophilaceae.</title>
        <authorList>
            <person name="Lv H."/>
            <person name="Sahin N."/>
            <person name="Tani A."/>
        </authorList>
    </citation>
    <scope>NUCLEOTIDE SEQUENCE [LARGE SCALE GENOMIC DNA]</scope>
    <source>
        <strain evidence="1 2">La2-4</strain>
    </source>
</reference>
<dbReference type="Proteomes" id="UP000245081">
    <property type="component" value="Unassembled WGS sequence"/>
</dbReference>
<protein>
    <submittedName>
        <fullName evidence="1">Uncharacterized protein</fullName>
    </submittedName>
</protein>
<sequence>MALENWRELLAECGNPELAVAIARSIEALWREDRHSLVVDASERHIAAELASHIRAQGLLSPDGEPWNVHVEYNRKGVKIKTVNGGEQVVIPDIILHRIGTDNNFLAIELKKGVSPTPDDDDIKKLLAYKQPHELNYVHALFLRLGVREMAGTVSCAIWA</sequence>
<gene>
    <name evidence="1" type="ORF">NMK_1776</name>
</gene>
<evidence type="ECO:0000313" key="2">
    <source>
        <dbReference type="Proteomes" id="UP000245081"/>
    </source>
</evidence>
<organism evidence="1 2">
    <name type="scientific">Novimethylophilus kurashikiensis</name>
    <dbReference type="NCBI Taxonomy" id="1825523"/>
    <lineage>
        <taxon>Bacteria</taxon>
        <taxon>Pseudomonadati</taxon>
        <taxon>Pseudomonadota</taxon>
        <taxon>Betaproteobacteria</taxon>
        <taxon>Nitrosomonadales</taxon>
        <taxon>Methylophilaceae</taxon>
        <taxon>Novimethylophilus</taxon>
    </lineage>
</organism>
<proteinExistence type="predicted"/>
<dbReference type="AlphaFoldDB" id="A0A2R5FBY4"/>
<dbReference type="EMBL" id="BDOQ01000006">
    <property type="protein sequence ID" value="GBG14211.1"/>
    <property type="molecule type" value="Genomic_DNA"/>
</dbReference>
<accession>A0A2R5FBY4</accession>
<comment type="caution">
    <text evidence="1">The sequence shown here is derived from an EMBL/GenBank/DDBJ whole genome shotgun (WGS) entry which is preliminary data.</text>
</comment>
<dbReference type="RefSeq" id="WP_109015400.1">
    <property type="nucleotide sequence ID" value="NZ_BDOQ01000006.1"/>
</dbReference>
<dbReference type="OrthoDB" id="8907997at2"/>
<keyword evidence="2" id="KW-1185">Reference proteome</keyword>
<name>A0A2R5FBY4_9PROT</name>
<evidence type="ECO:0000313" key="1">
    <source>
        <dbReference type="EMBL" id="GBG14211.1"/>
    </source>
</evidence>